<feature type="compositionally biased region" description="Low complexity" evidence="1">
    <location>
        <begin position="148"/>
        <end position="166"/>
    </location>
</feature>
<sequence length="238" mass="24312">MDSFPYGLGSVHSRRGHGGTMESMVANGSCRAPLQYLFPCAERELHGLRSRGMNLRVVEDAIEDDFNLAEPGHPRIAAGAPPRVNRDGIHIFMRTGLGEPHPDSDGESRDADSASDGLGSPNSRGASLDTSLFGTPLPESPSPQHDGSSISVTASAAPPSSATASVPPGSLAMGLLVAAATAASPVVASQSIVSAPSRLQLAPSSSSSQSSPCQYLDPPLLGSASPSFCSISTSTHPV</sequence>
<reference evidence="2" key="1">
    <citation type="submission" date="2018-10" db="EMBL/GenBank/DDBJ databases">
        <title>Effector identification in a new, highly contiguous assembly of the strawberry crown rot pathogen Phytophthora cactorum.</title>
        <authorList>
            <person name="Armitage A.D."/>
            <person name="Nellist C.F."/>
            <person name="Bates H."/>
            <person name="Vickerstaff R.J."/>
            <person name="Harrison R.J."/>
        </authorList>
    </citation>
    <scope>NUCLEOTIDE SEQUENCE</scope>
    <source>
        <strain evidence="2">4040</strain>
    </source>
</reference>
<gene>
    <name evidence="2" type="ORF">PC117_g15958</name>
</gene>
<feature type="region of interest" description="Disordered" evidence="1">
    <location>
        <begin position="94"/>
        <end position="166"/>
    </location>
</feature>
<evidence type="ECO:0000313" key="2">
    <source>
        <dbReference type="EMBL" id="KAG2922478.1"/>
    </source>
</evidence>
<comment type="caution">
    <text evidence="2">The sequence shown here is derived from an EMBL/GenBank/DDBJ whole genome shotgun (WGS) entry which is preliminary data.</text>
</comment>
<dbReference type="VEuPathDB" id="FungiDB:PC110_g20207"/>
<feature type="region of interest" description="Disordered" evidence="1">
    <location>
        <begin position="197"/>
        <end position="218"/>
    </location>
</feature>
<name>A0A8T1CLS3_9STRA</name>
<feature type="compositionally biased region" description="Polar residues" evidence="1">
    <location>
        <begin position="120"/>
        <end position="133"/>
    </location>
</feature>
<proteinExistence type="predicted"/>
<organism evidence="2 3">
    <name type="scientific">Phytophthora cactorum</name>
    <dbReference type="NCBI Taxonomy" id="29920"/>
    <lineage>
        <taxon>Eukaryota</taxon>
        <taxon>Sar</taxon>
        <taxon>Stramenopiles</taxon>
        <taxon>Oomycota</taxon>
        <taxon>Peronosporomycetes</taxon>
        <taxon>Peronosporales</taxon>
        <taxon>Peronosporaceae</taxon>
        <taxon>Phytophthora</taxon>
    </lineage>
</organism>
<feature type="compositionally biased region" description="Low complexity" evidence="1">
    <location>
        <begin position="197"/>
        <end position="211"/>
    </location>
</feature>
<dbReference type="Proteomes" id="UP000736787">
    <property type="component" value="Unassembled WGS sequence"/>
</dbReference>
<accession>A0A8T1CLS3</accession>
<feature type="compositionally biased region" description="Basic and acidic residues" evidence="1">
    <location>
        <begin position="100"/>
        <end position="112"/>
    </location>
</feature>
<evidence type="ECO:0000313" key="3">
    <source>
        <dbReference type="Proteomes" id="UP000736787"/>
    </source>
</evidence>
<evidence type="ECO:0000256" key="1">
    <source>
        <dbReference type="SAM" id="MobiDB-lite"/>
    </source>
</evidence>
<dbReference type="AlphaFoldDB" id="A0A8T1CLS3"/>
<dbReference type="EMBL" id="RCMK01000550">
    <property type="protein sequence ID" value="KAG2922478.1"/>
    <property type="molecule type" value="Genomic_DNA"/>
</dbReference>
<protein>
    <submittedName>
        <fullName evidence="2">Uncharacterized protein</fullName>
    </submittedName>
</protein>